<dbReference type="Gene3D" id="2.120.10.30">
    <property type="entry name" value="TolB, C-terminal domain"/>
    <property type="match status" value="1"/>
</dbReference>
<dbReference type="InterPro" id="IPR011042">
    <property type="entry name" value="6-blade_b-propeller_TolB-like"/>
</dbReference>
<evidence type="ECO:0000313" key="4">
    <source>
        <dbReference type="Proteomes" id="UP000185622"/>
    </source>
</evidence>
<sequence length="374" mass="39916">MNPFPSLPAALALALTIPVLSSLGLAPLAAPAAAQNVGEKPISRDLPFVLKPVALLENPWAIAPLPDGSVLVTGKAGKMWHVTGGETQAVAGMPEVQYSGQNGLLDVAVPPDFAETREVYITYVAPDNALHLARGVLDGTQLTQLKTIWQQTPGGRGQPGGIVAFGPDGMLYLTVGDRMQPDTAQDPGNPRGKILRLTREGQPAPGNPHEGAGGVRAETWTEGHRNQYGLAFTPDGKLWEHEMGPRGGDELNLIEKGRNYGWNAVSNGRHYSGQPIPDHDTRPEFAAPKLWWTPVIAPAGLAVYQGRDFPDWQGDMLIGGLAGQGLTLVAGDGSDQIARWNLQMRVRDVAVGPNGEVWIIEDAGEGALYRLMPK</sequence>
<feature type="domain" description="Glucose/Sorbosone dehydrogenase" evidence="2">
    <location>
        <begin position="56"/>
        <end position="370"/>
    </location>
</feature>
<evidence type="ECO:0000259" key="2">
    <source>
        <dbReference type="Pfam" id="PF07995"/>
    </source>
</evidence>
<evidence type="ECO:0000256" key="1">
    <source>
        <dbReference type="SAM" id="SignalP"/>
    </source>
</evidence>
<protein>
    <recommendedName>
        <fullName evidence="2">Glucose/Sorbosone dehydrogenase domain-containing protein</fullName>
    </recommendedName>
</protein>
<accession>A0ABN4XGN1</accession>
<dbReference type="InterPro" id="IPR012938">
    <property type="entry name" value="Glc/Sorbosone_DH"/>
</dbReference>
<dbReference type="InterPro" id="IPR011041">
    <property type="entry name" value="Quinoprot_gluc/sorb_DH_b-prop"/>
</dbReference>
<dbReference type="PANTHER" id="PTHR19328">
    <property type="entry name" value="HEDGEHOG-INTERACTING PROTEIN"/>
    <property type="match status" value="1"/>
</dbReference>
<dbReference type="SUPFAM" id="SSF50952">
    <property type="entry name" value="Soluble quinoprotein glucose dehydrogenase"/>
    <property type="match status" value="1"/>
</dbReference>
<dbReference type="Pfam" id="PF07995">
    <property type="entry name" value="GSDH"/>
    <property type="match status" value="1"/>
</dbReference>
<proteinExistence type="predicted"/>
<feature type="chain" id="PRO_5047518436" description="Glucose/Sorbosone dehydrogenase domain-containing protein" evidence="1">
    <location>
        <begin position="35"/>
        <end position="374"/>
    </location>
</feature>
<organism evidence="3 4">
    <name type="scientific">Thioclava nitratireducens</name>
    <dbReference type="NCBI Taxonomy" id="1915078"/>
    <lineage>
        <taxon>Bacteria</taxon>
        <taxon>Pseudomonadati</taxon>
        <taxon>Pseudomonadota</taxon>
        <taxon>Alphaproteobacteria</taxon>
        <taxon>Rhodobacterales</taxon>
        <taxon>Paracoccaceae</taxon>
        <taxon>Thioclava</taxon>
    </lineage>
</organism>
<dbReference type="Proteomes" id="UP000185622">
    <property type="component" value="Chromosome"/>
</dbReference>
<keyword evidence="4" id="KW-1185">Reference proteome</keyword>
<dbReference type="RefSeq" id="WP_075775587.1">
    <property type="nucleotide sequence ID" value="NZ_CP019437.1"/>
</dbReference>
<dbReference type="EMBL" id="CP019437">
    <property type="protein sequence ID" value="AQS48768.1"/>
    <property type="molecule type" value="Genomic_DNA"/>
</dbReference>
<feature type="signal peptide" evidence="1">
    <location>
        <begin position="1"/>
        <end position="34"/>
    </location>
</feature>
<name>A0ABN4XGN1_9RHOB</name>
<dbReference type="PANTHER" id="PTHR19328:SF75">
    <property type="entry name" value="ALDOSE SUGAR DEHYDROGENASE YLII"/>
    <property type="match status" value="1"/>
</dbReference>
<gene>
    <name evidence="3" type="ORF">BMG03_13920</name>
</gene>
<keyword evidence="1" id="KW-0732">Signal</keyword>
<evidence type="ECO:0000313" key="3">
    <source>
        <dbReference type="EMBL" id="AQS48768.1"/>
    </source>
</evidence>
<reference evidence="3 4" key="1">
    <citation type="submission" date="2017-01" db="EMBL/GenBank/DDBJ databases">
        <title>The complete genome sequence of a sulfur-oxidizing marine bacterium Thioclava sp. 25B10_4T.</title>
        <authorList>
            <person name="Liu Y."/>
            <person name="Lai Q."/>
            <person name="Shao Z."/>
        </authorList>
    </citation>
    <scope>NUCLEOTIDE SEQUENCE [LARGE SCALE GENOMIC DNA]</scope>
    <source>
        <strain evidence="3 4">25B10_4</strain>
    </source>
</reference>